<dbReference type="Proteomes" id="UP000770015">
    <property type="component" value="Unassembled WGS sequence"/>
</dbReference>
<dbReference type="Gene3D" id="1.25.10.10">
    <property type="entry name" value="Leucine-rich Repeat Variant"/>
    <property type="match status" value="1"/>
</dbReference>
<sequence length="1544" mass="171291">METENMPECPKAAHDGFVKPIDLLKWLEEQQTESHVSTAQDMFDDLLIRSSQVKTTAVGSCVKLCGFVEICTKSSVPALKTWAFSEDISLRLFNFFIEWNEVESHRSMRLILDILPTLIRKNPSAETGQTIKLAVLDILMSIVGRKSARPLVKSCLKALDQFTHKGLFTVEEIGDSYRRVHTSEHWETTLELWDEIFAQLFLRMNVWHIRAIAGKYIVTAYQAVCKAPAGAIQGRNGETFTLDVWQTWLQAALEITPTLLDSMKNYVFLPLFKDDKKEALRLLGHMSKADTLSPDSGDEVDIQFLLRFTALEVGKKVGIVEEPGNDDTPGKACIVLEEPLLHAVLGHPAPEVRSLAVSLIISSNSTTKPFTDTSLQLLKTHLPHFFSDPGARFRMELLSKLKLMWKRARGALPVLRKAIERLDNMEVQNPAVKSKISQSTEVTRTWPREKLQKCWDQHREFLTWVLQFLKSELIPTASYQRHYSVVRASLLIIKVELDDAKAWDSDTNDFAFFDQFDVKWTRALLDLIMDPFEDVRSSSTEVLRLLYSDKRFKNVVGQKGAALVLTEFLSRAEVLAKRTARADHSDGVARCYELLCRFRDGPGERLLVVAGLIDLLEGKLSLAELDLGKAVLEAPAHSYFASLRFVWQSMTEGKYSDAELDCLVTMQSRLVKCCQRIWAAVKHVLCDDSPEGHMPQELEETDGLDTKDVLSYSFRSVHEASNLMRAIVLALKAKPQPGVHRPSVEVFAAIGNLTFEQLTLLRHRGAFSTVSLTFATCCQVVNHLDEASKTLPEGGTFLDLWYKGSLNCIMTHASTTRRSAGIPSMITGILSADSDSPSVDKVVEDLTKIAQKEAFVSETDGSNLPQVHALNSLKDILKSSQLTQLGKVEPHIPECLKLAAGCLKSEVWAIRNSGLLLLRSLIDSLFGTNESKATIDAGWDGKATRLRYHQYPVLPGVLLNLLRTGKDVMRPSTGTIAAESVFPALDIIRRAGPPEELRDELFSLVAEYLGSSVWHVRDMAARALCSFMLHDDWMNALTGVVYGQGVAPKRSNHLHGALLTIKYVFERLTDVLPEMAQRDVSQLLDLVLKLYVDTPETFARCSEATATYVEILNLVAAFIPQRTTATAQDALLQPAARFATNALLDGQLAIQQVHYAHERANLDFLATSAVDTALNKPEAAVEMLEAIPMVFSSSLETNAAKLGDLYVAVCNNTAAAEPRAVAMQNLAELIDRLLSAQRLDVIPADDVLKGLWKASLSKMMNPTLHHAIIRLSGCNLATALARQGNLAEAEIANWSAMIADAGTDDKPFDTRFAAISSLRSFLSASKFTFSAPNPYFLPVLITLYDALNDDDEEVRDLASLAARPILDNHLLLPLEAADRLLTNLVSAFTSTPALRSLVISRMTGTTLARDQLTRSLQYDDALFAVEEQNLYIDEVRESRRWATAFTALPVVEVQDEETSNLAAWAAQGLDALLEHAAKHDDGPMGWTTQADVYAVCARVVLCAAAVTRCPGLDATGDVAQKLEELRILAKEKRFHGLLMDLIDA</sequence>
<proteinExistence type="inferred from homology"/>
<dbReference type="InterPro" id="IPR019442">
    <property type="entry name" value="THADA/TRM732_DUF2428"/>
</dbReference>
<evidence type="ECO:0000259" key="4">
    <source>
        <dbReference type="Pfam" id="PF25150"/>
    </source>
</evidence>
<dbReference type="OrthoDB" id="73997at2759"/>
<comment type="similarity">
    <text evidence="1">Belongs to the THADA family.</text>
</comment>
<dbReference type="SUPFAM" id="SSF48371">
    <property type="entry name" value="ARM repeat"/>
    <property type="match status" value="1"/>
</dbReference>
<feature type="domain" description="tRNA (32-2'-O)-methyltransferase regulator THADA-like C-terminal TPR repeats region" evidence="5">
    <location>
        <begin position="911"/>
        <end position="1063"/>
    </location>
</feature>
<name>A0A9P9AFX3_9PEZI</name>
<dbReference type="GO" id="GO:0005829">
    <property type="term" value="C:cytosol"/>
    <property type="evidence" value="ECO:0007669"/>
    <property type="project" value="TreeGrafter"/>
</dbReference>
<comment type="caution">
    <text evidence="6">The sequence shown here is derived from an EMBL/GenBank/DDBJ whole genome shotgun (WGS) entry which is preliminary data.</text>
</comment>
<keyword evidence="7" id="KW-1185">Reference proteome</keyword>
<evidence type="ECO:0000256" key="1">
    <source>
        <dbReference type="ARBA" id="ARBA00010409"/>
    </source>
</evidence>
<dbReference type="Pfam" id="PF10350">
    <property type="entry name" value="DUF2428"/>
    <property type="match status" value="1"/>
</dbReference>
<feature type="domain" description="DUF2428" evidence="3">
    <location>
        <begin position="666"/>
        <end position="909"/>
    </location>
</feature>
<dbReference type="InterPro" id="IPR016024">
    <property type="entry name" value="ARM-type_fold"/>
</dbReference>
<organism evidence="6 7">
    <name type="scientific">Plectosphaerella plurivora</name>
    <dbReference type="NCBI Taxonomy" id="936078"/>
    <lineage>
        <taxon>Eukaryota</taxon>
        <taxon>Fungi</taxon>
        <taxon>Dikarya</taxon>
        <taxon>Ascomycota</taxon>
        <taxon>Pezizomycotina</taxon>
        <taxon>Sordariomycetes</taxon>
        <taxon>Hypocreomycetidae</taxon>
        <taxon>Glomerellales</taxon>
        <taxon>Plectosphaerellaceae</taxon>
        <taxon>Plectosphaerella</taxon>
    </lineage>
</organism>
<evidence type="ECO:0000259" key="3">
    <source>
        <dbReference type="Pfam" id="PF10350"/>
    </source>
</evidence>
<dbReference type="InterPro" id="IPR051954">
    <property type="entry name" value="tRNA_methyltransferase_THADA"/>
</dbReference>
<evidence type="ECO:0000313" key="6">
    <source>
        <dbReference type="EMBL" id="KAH6694150.1"/>
    </source>
</evidence>
<gene>
    <name evidence="6" type="ORF">F5X68DRAFT_200361</name>
</gene>
<dbReference type="InterPro" id="IPR056842">
    <property type="entry name" value="THADA-like_TPR_C"/>
</dbReference>
<reference evidence="6" key="1">
    <citation type="journal article" date="2021" name="Nat. Commun.">
        <title>Genetic determinants of endophytism in the Arabidopsis root mycobiome.</title>
        <authorList>
            <person name="Mesny F."/>
            <person name="Miyauchi S."/>
            <person name="Thiergart T."/>
            <person name="Pickel B."/>
            <person name="Atanasova L."/>
            <person name="Karlsson M."/>
            <person name="Huettel B."/>
            <person name="Barry K.W."/>
            <person name="Haridas S."/>
            <person name="Chen C."/>
            <person name="Bauer D."/>
            <person name="Andreopoulos W."/>
            <person name="Pangilinan J."/>
            <person name="LaButti K."/>
            <person name="Riley R."/>
            <person name="Lipzen A."/>
            <person name="Clum A."/>
            <person name="Drula E."/>
            <person name="Henrissat B."/>
            <person name="Kohler A."/>
            <person name="Grigoriev I.V."/>
            <person name="Martin F.M."/>
            <person name="Hacquard S."/>
        </authorList>
    </citation>
    <scope>NUCLEOTIDE SEQUENCE</scope>
    <source>
        <strain evidence="6">MPI-SDFR-AT-0117</strain>
    </source>
</reference>
<protein>
    <submittedName>
        <fullName evidence="6">HEAT repeat protein</fullName>
    </submittedName>
</protein>
<dbReference type="EMBL" id="JAGSXJ010000003">
    <property type="protein sequence ID" value="KAH6694150.1"/>
    <property type="molecule type" value="Genomic_DNA"/>
</dbReference>
<dbReference type="PANTHER" id="PTHR14387">
    <property type="entry name" value="THADA/DEATH RECEPTOR INTERACTING PROTEIN"/>
    <property type="match status" value="1"/>
</dbReference>
<dbReference type="GO" id="GO:0030488">
    <property type="term" value="P:tRNA methylation"/>
    <property type="evidence" value="ECO:0007669"/>
    <property type="project" value="TreeGrafter"/>
</dbReference>
<evidence type="ECO:0000259" key="5">
    <source>
        <dbReference type="Pfam" id="PF25151"/>
    </source>
</evidence>
<dbReference type="PANTHER" id="PTHR14387:SF0">
    <property type="entry name" value="DUF2428 DOMAIN-CONTAINING PROTEIN"/>
    <property type="match status" value="1"/>
</dbReference>
<evidence type="ECO:0000313" key="7">
    <source>
        <dbReference type="Proteomes" id="UP000770015"/>
    </source>
</evidence>
<dbReference type="Pfam" id="PF25151">
    <property type="entry name" value="TPR_Trm732_C"/>
    <property type="match status" value="1"/>
</dbReference>
<accession>A0A9P9AFX3</accession>
<evidence type="ECO:0000256" key="2">
    <source>
        <dbReference type="ARBA" id="ARBA00022694"/>
    </source>
</evidence>
<dbReference type="Pfam" id="PF26523">
    <property type="entry name" value="Trm732_C"/>
    <property type="match status" value="1"/>
</dbReference>
<feature type="domain" description="tRNA (32-2'-O)-methyltransferase regulator THADA-like TPR repeats region" evidence="4">
    <location>
        <begin position="243"/>
        <end position="536"/>
    </location>
</feature>
<dbReference type="Pfam" id="PF25150">
    <property type="entry name" value="TPR_Trm732"/>
    <property type="match status" value="1"/>
</dbReference>
<keyword evidence="2" id="KW-0819">tRNA processing</keyword>
<dbReference type="InterPro" id="IPR011989">
    <property type="entry name" value="ARM-like"/>
</dbReference>
<dbReference type="InterPro" id="IPR056843">
    <property type="entry name" value="THADA-like_TPR"/>
</dbReference>